<dbReference type="Pfam" id="PF15927">
    <property type="entry name" value="Casc1_N"/>
    <property type="match status" value="1"/>
</dbReference>
<evidence type="ECO:0000313" key="5">
    <source>
        <dbReference type="Proteomes" id="UP001190700"/>
    </source>
</evidence>
<evidence type="ECO:0000256" key="2">
    <source>
        <dbReference type="SAM" id="MobiDB-lite"/>
    </source>
</evidence>
<proteinExistence type="inferred from homology"/>
<dbReference type="EMBL" id="LGRX02006256">
    <property type="protein sequence ID" value="KAK3277081.1"/>
    <property type="molecule type" value="Genomic_DNA"/>
</dbReference>
<organism evidence="4 5">
    <name type="scientific">Cymbomonas tetramitiformis</name>
    <dbReference type="NCBI Taxonomy" id="36881"/>
    <lineage>
        <taxon>Eukaryota</taxon>
        <taxon>Viridiplantae</taxon>
        <taxon>Chlorophyta</taxon>
        <taxon>Pyramimonadophyceae</taxon>
        <taxon>Pyramimonadales</taxon>
        <taxon>Pyramimonadaceae</taxon>
        <taxon>Cymbomonas</taxon>
    </lineage>
</organism>
<feature type="region of interest" description="Disordered" evidence="2">
    <location>
        <begin position="30"/>
        <end position="51"/>
    </location>
</feature>
<evidence type="ECO:0000313" key="4">
    <source>
        <dbReference type="EMBL" id="KAK3277081.1"/>
    </source>
</evidence>
<name>A0AAE0L9G6_9CHLO</name>
<dbReference type="PANTHER" id="PTHR20929">
    <property type="entry name" value="LUNG ADENOMA SUSCEPTIBILITY 1-RELATED"/>
    <property type="match status" value="1"/>
</dbReference>
<dbReference type="PANTHER" id="PTHR20929:SF11">
    <property type="entry name" value="DYNEIN AXONEMAL INTERMEDIATE CHAIN 7"/>
    <property type="match status" value="1"/>
</dbReference>
<keyword evidence="5" id="KW-1185">Reference proteome</keyword>
<reference evidence="4 5" key="1">
    <citation type="journal article" date="2015" name="Genome Biol. Evol.">
        <title>Comparative Genomics of a Bacterivorous Green Alga Reveals Evolutionary Causalities and Consequences of Phago-Mixotrophic Mode of Nutrition.</title>
        <authorList>
            <person name="Burns J.A."/>
            <person name="Paasch A."/>
            <person name="Narechania A."/>
            <person name="Kim E."/>
        </authorList>
    </citation>
    <scope>NUCLEOTIDE SEQUENCE [LARGE SCALE GENOMIC DNA]</scope>
    <source>
        <strain evidence="4 5">PLY_AMNH</strain>
    </source>
</reference>
<feature type="domain" description="IC97/Casc1 N-terminal" evidence="3">
    <location>
        <begin position="32"/>
        <end position="226"/>
    </location>
</feature>
<dbReference type="InterPro" id="IPR031826">
    <property type="entry name" value="IC97/Casc1_N"/>
</dbReference>
<evidence type="ECO:0000256" key="1">
    <source>
        <dbReference type="ARBA" id="ARBA00024332"/>
    </source>
</evidence>
<sequence>MAKGKGGGKAAKKAAEAEAARLAAEEECTKLDGERQKLEGEEQAKYEAEKAERQRVEAARLAMESERLHQENDSIAFFLGTRANALRAVHLKLKDDVEWRRYLACCPRPDPRLECQINGYLNTLQENPETELEFTLEHCDDNELVIGEAQELVLAAEHFGNGSKREKHLEYLSKIRSLTAAQIDRITAHILQRADEFQNAKGEVQVQAQVDAVKFGLWVNLAKNPRMKTIEIPELNFISELPKSLALASIAVRMLHVYYDELTARAQNEFMAVGGVFAVDLLALPPRRSKRGPFVRYLLALPPKKVKAWTLQQVTPLATHVSKLPYPIPPAGSDHSMAAASTTATAPPPMGITYPLPSHVLVLDTEPLVGWWDPETETWRTDGVSDVKYDDEAHTMSFQTIKLTSCALIMSRIKLLPYASWNLRPTTTSSSVLTIWPEHNPLPEPISIEVGEGWCKLQSPNKPCLQELLDNEMPPALLLRKLSDSGVHLLPENRDADFCGVIPKNDDVESKLSFDLALIAPAFMISSSKWNKEMEPEDCIFRVSEVTDYTRTEQRDCDKCFDKEKENVLTVLRKDKGCAFLPIKDQDPTMSKDLLRRITPPDDISWEAEALEPLYYAGSLSVLLKGKASESSLETVETASAAFTEALHHLIYTLRLFSFG</sequence>
<comment type="similarity">
    <text evidence="1">Belongs to the DNAI7 family.</text>
</comment>
<evidence type="ECO:0000259" key="3">
    <source>
        <dbReference type="Pfam" id="PF15927"/>
    </source>
</evidence>
<dbReference type="PRINTS" id="PR02043">
    <property type="entry name" value="CANCERSCCP1"/>
</dbReference>
<dbReference type="InterPro" id="IPR023247">
    <property type="entry name" value="IC97/Dnai7-like"/>
</dbReference>
<dbReference type="GO" id="GO:0008017">
    <property type="term" value="F:microtubule binding"/>
    <property type="evidence" value="ECO:0007669"/>
    <property type="project" value="TreeGrafter"/>
</dbReference>
<gene>
    <name evidence="4" type="ORF">CYMTET_14882</name>
</gene>
<dbReference type="GO" id="GO:0048487">
    <property type="term" value="F:beta-tubulin binding"/>
    <property type="evidence" value="ECO:0007669"/>
    <property type="project" value="TreeGrafter"/>
</dbReference>
<dbReference type="GO" id="GO:0005930">
    <property type="term" value="C:axoneme"/>
    <property type="evidence" value="ECO:0007669"/>
    <property type="project" value="TreeGrafter"/>
</dbReference>
<protein>
    <recommendedName>
        <fullName evidence="3">IC97/Casc1 N-terminal domain-containing protein</fullName>
    </recommendedName>
</protein>
<dbReference type="Proteomes" id="UP001190700">
    <property type="component" value="Unassembled WGS sequence"/>
</dbReference>
<accession>A0AAE0L9G6</accession>
<comment type="caution">
    <text evidence="4">The sequence shown here is derived from an EMBL/GenBank/DDBJ whole genome shotgun (WGS) entry which is preliminary data.</text>
</comment>
<dbReference type="AlphaFoldDB" id="A0AAE0L9G6"/>